<keyword evidence="2" id="KW-1185">Reference proteome</keyword>
<proteinExistence type="predicted"/>
<gene>
    <name evidence="1" type="primary">CHIC1</name>
</gene>
<organism evidence="1 2">
    <name type="scientific">Oncorhynchus tshawytscha</name>
    <name type="common">Chinook salmon</name>
    <name type="synonym">Salmo tshawytscha</name>
    <dbReference type="NCBI Taxonomy" id="74940"/>
    <lineage>
        <taxon>Eukaryota</taxon>
        <taxon>Metazoa</taxon>
        <taxon>Chordata</taxon>
        <taxon>Craniata</taxon>
        <taxon>Vertebrata</taxon>
        <taxon>Euteleostomi</taxon>
        <taxon>Actinopterygii</taxon>
        <taxon>Neopterygii</taxon>
        <taxon>Teleostei</taxon>
        <taxon>Protacanthopterygii</taxon>
        <taxon>Salmoniformes</taxon>
        <taxon>Salmonidae</taxon>
        <taxon>Salmoninae</taxon>
        <taxon>Oncorhynchus</taxon>
    </lineage>
</organism>
<dbReference type="AlphaFoldDB" id="A0A8C8ETP5"/>
<sequence length="105" mass="11822">MDIGSVNDLPYDDFVNVFGTVLEKSQIIPAAVWSRALYDHPTVARGATPGTGAIDEVKKICHVRLPVLLVPVIPNKLWPCLRTPKLECIVGQLQWWKRYPIVMLE</sequence>
<reference evidence="1" key="1">
    <citation type="submission" date="2025-08" db="UniProtKB">
        <authorList>
            <consortium name="Ensembl"/>
        </authorList>
    </citation>
    <scope>IDENTIFICATION</scope>
</reference>
<dbReference type="Proteomes" id="UP000694402">
    <property type="component" value="Unassembled WGS sequence"/>
</dbReference>
<name>A0A8C8ETP5_ONCTS</name>
<protein>
    <submittedName>
        <fullName evidence="1">Uncharacterized protein</fullName>
    </submittedName>
</protein>
<evidence type="ECO:0000313" key="1">
    <source>
        <dbReference type="Ensembl" id="ENSOTSP00005024752.2"/>
    </source>
</evidence>
<accession>A0A8C8ETP5</accession>
<evidence type="ECO:0000313" key="2">
    <source>
        <dbReference type="Proteomes" id="UP000694402"/>
    </source>
</evidence>
<dbReference type="Ensembl" id="ENSOTST00005026764.2">
    <property type="protein sequence ID" value="ENSOTSP00005024752.2"/>
    <property type="gene ID" value="ENSOTSG00005011675.2"/>
</dbReference>
<reference evidence="1" key="2">
    <citation type="submission" date="2025-09" db="UniProtKB">
        <authorList>
            <consortium name="Ensembl"/>
        </authorList>
    </citation>
    <scope>IDENTIFICATION</scope>
</reference>